<organism evidence="1 2">
    <name type="scientific">Collinsella intestinalis DSM 13280</name>
    <dbReference type="NCBI Taxonomy" id="521003"/>
    <lineage>
        <taxon>Bacteria</taxon>
        <taxon>Bacillati</taxon>
        <taxon>Actinomycetota</taxon>
        <taxon>Coriobacteriia</taxon>
        <taxon>Coriobacteriales</taxon>
        <taxon>Coriobacteriaceae</taxon>
        <taxon>Collinsella</taxon>
    </lineage>
</organism>
<gene>
    <name evidence="1" type="ORF">COLINT_02061</name>
</gene>
<proteinExistence type="predicted"/>
<evidence type="ECO:0008006" key="3">
    <source>
        <dbReference type="Google" id="ProtNLM"/>
    </source>
</evidence>
<dbReference type="Proteomes" id="UP000003295">
    <property type="component" value="Unassembled WGS sequence"/>
</dbReference>
<dbReference type="HOGENOM" id="CLU_1319105_0_0_11"/>
<dbReference type="STRING" id="521003.COLINT_02061"/>
<reference evidence="1 2" key="1">
    <citation type="submission" date="2009-04" db="EMBL/GenBank/DDBJ databases">
        <authorList>
            <person name="Weinstock G."/>
            <person name="Sodergren E."/>
            <person name="Clifton S."/>
            <person name="Fulton L."/>
            <person name="Fulton B."/>
            <person name="Courtney L."/>
            <person name="Fronick C."/>
            <person name="Harrison M."/>
            <person name="Strong C."/>
            <person name="Farmer C."/>
            <person name="Delahaunty K."/>
            <person name="Markovic C."/>
            <person name="Hall O."/>
            <person name="Minx P."/>
            <person name="Tomlinson C."/>
            <person name="Mitreva M."/>
            <person name="Nelson J."/>
            <person name="Hou S."/>
            <person name="Wollam A."/>
            <person name="Pepin K.H."/>
            <person name="Johnson M."/>
            <person name="Bhonagiri V."/>
            <person name="Nash W.E."/>
            <person name="Warren W."/>
            <person name="Chinwalla A."/>
            <person name="Mardis E.R."/>
            <person name="Wilson R.K."/>
        </authorList>
    </citation>
    <scope>NUCLEOTIDE SEQUENCE [LARGE SCALE GENOMIC DNA]</scope>
    <source>
        <strain evidence="1 2">DSM 13280</strain>
    </source>
</reference>
<dbReference type="AlphaFoldDB" id="C4F7P6"/>
<dbReference type="EMBL" id="ABXH02000002">
    <property type="protein sequence ID" value="EEP45269.1"/>
    <property type="molecule type" value="Genomic_DNA"/>
</dbReference>
<dbReference type="eggNOG" id="COG4783">
    <property type="taxonomic scope" value="Bacteria"/>
</dbReference>
<evidence type="ECO:0000313" key="2">
    <source>
        <dbReference type="Proteomes" id="UP000003295"/>
    </source>
</evidence>
<name>C4F7P6_9ACTN</name>
<protein>
    <recommendedName>
        <fullName evidence="3">Tetratricopeptide repeat protein</fullName>
    </recommendedName>
</protein>
<accession>C4F7P6</accession>
<evidence type="ECO:0000313" key="1">
    <source>
        <dbReference type="EMBL" id="EEP45269.1"/>
    </source>
</evidence>
<comment type="caution">
    <text evidence="1">The sequence shown here is derived from an EMBL/GenBank/DDBJ whole genome shotgun (WGS) entry which is preliminary data.</text>
</comment>
<sequence>MKSVVPAVRDQASAMLIAKAMQEERYEDAQRILDGIPDRTVDKEERQAILYAREGKDEDAARVWEARVIRIAADLMGAIVGLIEIALRDGRKDDALECAHRAQLAFEALGQPAWMSLMPRLAAVTASGDSGEAIELLDAVMTSLHGGDSAALQGPLYRYSDLNDLTDLTSRMGALLLSEVENEDEYAFVRAVPAYRSFVEKWKAVGSV</sequence>